<organism evidence="4 5">
    <name type="scientific">Herbaspirillum chlorophenolicum</name>
    <dbReference type="NCBI Taxonomy" id="211589"/>
    <lineage>
        <taxon>Bacteria</taxon>
        <taxon>Pseudomonadati</taxon>
        <taxon>Pseudomonadota</taxon>
        <taxon>Betaproteobacteria</taxon>
        <taxon>Burkholderiales</taxon>
        <taxon>Oxalobacteraceae</taxon>
        <taxon>Herbaspirillum</taxon>
    </lineage>
</organism>
<evidence type="ECO:0000313" key="4">
    <source>
        <dbReference type="EMBL" id="MFJ3045793.1"/>
    </source>
</evidence>
<protein>
    <submittedName>
        <fullName evidence="4">Alpha/beta hydrolase</fullName>
    </submittedName>
</protein>
<proteinExistence type="inferred from homology"/>
<sequence>MTDILHSRRRLLAAPLLYAFLPGLAGAQPDLSRKLGPTIADTGSAFYRFERFDLRSDDGERSYRVMVGIPRRAAPASGYPAIFLLDGNAAMASTDERQLQALDAAQPPVIVAIGYDTELRFDVKARAYDYTPPFPPGQADEEAARGRKGGGADIFLDLLERQVMPRVRAMAPLDSGRLALWGHSYGGLFVLHALFSRGSLFSNYIAASPSLWWQRGVILEEEKNFAHATVAPGTRLWVMVGEAETRERKVALQGDVQADAKAQSMMASRAGMPPRTLPDMIARLKGHSGLAVSLRSFPGMAHGPMLPASLGPALRIAAGLPP</sequence>
<dbReference type="EMBL" id="JBIUZV010000003">
    <property type="protein sequence ID" value="MFJ3045793.1"/>
    <property type="molecule type" value="Genomic_DNA"/>
</dbReference>
<dbReference type="RefSeq" id="WP_402699552.1">
    <property type="nucleotide sequence ID" value="NZ_JBIUZV010000003.1"/>
</dbReference>
<dbReference type="GO" id="GO:0016787">
    <property type="term" value="F:hydrolase activity"/>
    <property type="evidence" value="ECO:0007669"/>
    <property type="project" value="UniProtKB-KW"/>
</dbReference>
<dbReference type="InterPro" id="IPR052558">
    <property type="entry name" value="Siderophore_Hydrolase_D"/>
</dbReference>
<dbReference type="PANTHER" id="PTHR40841:SF2">
    <property type="entry name" value="SIDEROPHORE-DEGRADING ESTERASE (EUROFUNG)"/>
    <property type="match status" value="1"/>
</dbReference>
<comment type="caution">
    <text evidence="4">The sequence shown here is derived from an EMBL/GenBank/DDBJ whole genome shotgun (WGS) entry which is preliminary data.</text>
</comment>
<comment type="similarity">
    <text evidence="1">Belongs to the esterase D family.</text>
</comment>
<dbReference type="Gene3D" id="3.40.50.1820">
    <property type="entry name" value="alpha/beta hydrolase"/>
    <property type="match status" value="1"/>
</dbReference>
<evidence type="ECO:0000256" key="1">
    <source>
        <dbReference type="ARBA" id="ARBA00005622"/>
    </source>
</evidence>
<reference evidence="4 5" key="1">
    <citation type="submission" date="2024-10" db="EMBL/GenBank/DDBJ databases">
        <title>The Natural Products Discovery Center: Release of the First 8490 Sequenced Strains for Exploring Actinobacteria Biosynthetic Diversity.</title>
        <authorList>
            <person name="Kalkreuter E."/>
            <person name="Kautsar S.A."/>
            <person name="Yang D."/>
            <person name="Bader C.D."/>
            <person name="Teijaro C.N."/>
            <person name="Fluegel L."/>
            <person name="Davis C.M."/>
            <person name="Simpson J.R."/>
            <person name="Lauterbach L."/>
            <person name="Steele A.D."/>
            <person name="Gui C."/>
            <person name="Meng S."/>
            <person name="Li G."/>
            <person name="Viehrig K."/>
            <person name="Ye F."/>
            <person name="Su P."/>
            <person name="Kiefer A.F."/>
            <person name="Nichols A."/>
            <person name="Cepeda A.J."/>
            <person name="Yan W."/>
            <person name="Fan B."/>
            <person name="Jiang Y."/>
            <person name="Adhikari A."/>
            <person name="Zheng C.-J."/>
            <person name="Schuster L."/>
            <person name="Cowan T.M."/>
            <person name="Smanski M.J."/>
            <person name="Chevrette M.G."/>
            <person name="De Carvalho L.P.S."/>
            <person name="Shen B."/>
        </authorList>
    </citation>
    <scope>NUCLEOTIDE SEQUENCE [LARGE SCALE GENOMIC DNA]</scope>
    <source>
        <strain evidence="4 5">NPDC087045</strain>
    </source>
</reference>
<evidence type="ECO:0000256" key="2">
    <source>
        <dbReference type="ARBA" id="ARBA00022801"/>
    </source>
</evidence>
<dbReference type="InterPro" id="IPR029058">
    <property type="entry name" value="AB_hydrolase_fold"/>
</dbReference>
<evidence type="ECO:0000313" key="5">
    <source>
        <dbReference type="Proteomes" id="UP001617427"/>
    </source>
</evidence>
<keyword evidence="5" id="KW-1185">Reference proteome</keyword>
<feature type="chain" id="PRO_5046363231" evidence="3">
    <location>
        <begin position="28"/>
        <end position="322"/>
    </location>
</feature>
<dbReference type="InterPro" id="IPR000801">
    <property type="entry name" value="Esterase-like"/>
</dbReference>
<dbReference type="PANTHER" id="PTHR40841">
    <property type="entry name" value="SIDEROPHORE TRIACETYLFUSARININE C ESTERASE"/>
    <property type="match status" value="1"/>
</dbReference>
<keyword evidence="3" id="KW-0732">Signal</keyword>
<accession>A0ABW8EWH6</accession>
<gene>
    <name evidence="4" type="ORF">ACIPEN_08190</name>
</gene>
<feature type="signal peptide" evidence="3">
    <location>
        <begin position="1"/>
        <end position="27"/>
    </location>
</feature>
<evidence type="ECO:0000256" key="3">
    <source>
        <dbReference type="SAM" id="SignalP"/>
    </source>
</evidence>
<dbReference type="Pfam" id="PF00756">
    <property type="entry name" value="Esterase"/>
    <property type="match status" value="1"/>
</dbReference>
<dbReference type="SUPFAM" id="SSF53474">
    <property type="entry name" value="alpha/beta-Hydrolases"/>
    <property type="match status" value="1"/>
</dbReference>
<keyword evidence="2 4" id="KW-0378">Hydrolase</keyword>
<name>A0ABW8EWH6_9BURK</name>
<dbReference type="Proteomes" id="UP001617427">
    <property type="component" value="Unassembled WGS sequence"/>
</dbReference>